<evidence type="ECO:0000256" key="1">
    <source>
        <dbReference type="ARBA" id="ARBA00004776"/>
    </source>
</evidence>
<protein>
    <submittedName>
        <fullName evidence="6">Glycosyltransferase family 2 protein</fullName>
    </submittedName>
</protein>
<dbReference type="Proteomes" id="UP000732377">
    <property type="component" value="Unassembled WGS sequence"/>
</dbReference>
<dbReference type="Gene3D" id="3.90.550.10">
    <property type="entry name" value="Spore Coat Polysaccharide Biosynthesis Protein SpsA, Chain A"/>
    <property type="match status" value="1"/>
</dbReference>
<dbReference type="InterPro" id="IPR029044">
    <property type="entry name" value="Nucleotide-diphossugar_trans"/>
</dbReference>
<accession>A0A953I918</accession>
<evidence type="ECO:0000256" key="2">
    <source>
        <dbReference type="ARBA" id="ARBA00006739"/>
    </source>
</evidence>
<gene>
    <name evidence="6" type="ORF">CWE10_10440</name>
</gene>
<dbReference type="SUPFAM" id="SSF53448">
    <property type="entry name" value="Nucleotide-diphospho-sugar transferases"/>
    <property type="match status" value="1"/>
</dbReference>
<reference evidence="6" key="1">
    <citation type="submission" date="2017-11" db="EMBL/GenBank/DDBJ databases">
        <title>Three new genomes from thermophilic consortium.</title>
        <authorList>
            <person name="Quaggio R."/>
            <person name="Amgarten D."/>
            <person name="Setubal J.C."/>
        </authorList>
    </citation>
    <scope>NUCLEOTIDE SEQUENCE</scope>
    <source>
        <strain evidence="6">ZCTH01-B2</strain>
    </source>
</reference>
<keyword evidence="4" id="KW-0808">Transferase</keyword>
<sequence>MEKPIAVVICNWNKKHDLLRCIQSVLESDFQDFDIVVVDNASTDDSVDVIKEVYSSEVTLLSNCENLGGAGGFNAGINWALNRGYKYVHLLDNDVIVDKQAIRESFQFMENNGDVGAVGSKLYSYYEPYRLQELGAEIDWENFYITPLYKGYLDSSKIPLIVECDYVPACSVMIRVKAIEKIGLMDEDCFIYWDDIEWFYRMKQAGYRVVSYSKSKVWHKMGAANKTNTFSTYYFWRNRINFFLNYLDDELLESFAKQIIKETFQAVYMCNYNKQYNVAKTILLAIEDALKGLRGKAPEGRIFEREKNNTFDQFAKFVNNEKRIVLIPQCEFRVLQSIVGQIGEAKIEAIVANNEDKELLELQFPTINIHSVYEKENLPSIAVYNHVLDADFTNDIDLYVDQYFNVVQSEEDRHYMANYKTMYQIYQNIYFPVLKQRFLDWREKNKIS</sequence>
<comment type="similarity">
    <text evidence="2">Belongs to the glycosyltransferase 2 family.</text>
</comment>
<evidence type="ECO:0000256" key="3">
    <source>
        <dbReference type="ARBA" id="ARBA00022676"/>
    </source>
</evidence>
<dbReference type="GO" id="GO:0016757">
    <property type="term" value="F:glycosyltransferase activity"/>
    <property type="evidence" value="ECO:0007669"/>
    <property type="project" value="UniProtKB-KW"/>
</dbReference>
<proteinExistence type="inferred from homology"/>
<comment type="caution">
    <text evidence="6">The sequence shown here is derived from an EMBL/GenBank/DDBJ whole genome shotgun (WGS) entry which is preliminary data.</text>
</comment>
<comment type="pathway">
    <text evidence="1">Cell wall biogenesis; cell wall polysaccharide biosynthesis.</text>
</comment>
<dbReference type="PANTHER" id="PTHR43179:SF12">
    <property type="entry name" value="GALACTOFURANOSYLTRANSFERASE GLFT2"/>
    <property type="match status" value="1"/>
</dbReference>
<organism evidence="6 7">
    <name type="scientific">Symbiobacterium thermophilum</name>
    <dbReference type="NCBI Taxonomy" id="2734"/>
    <lineage>
        <taxon>Bacteria</taxon>
        <taxon>Bacillati</taxon>
        <taxon>Bacillota</taxon>
        <taxon>Clostridia</taxon>
        <taxon>Eubacteriales</taxon>
        <taxon>Symbiobacteriaceae</taxon>
        <taxon>Symbiobacterium</taxon>
    </lineage>
</organism>
<dbReference type="InterPro" id="IPR001173">
    <property type="entry name" value="Glyco_trans_2-like"/>
</dbReference>
<name>A0A953I918_SYMTR</name>
<dbReference type="Pfam" id="PF00535">
    <property type="entry name" value="Glycos_transf_2"/>
    <property type="match status" value="1"/>
</dbReference>
<dbReference type="AlphaFoldDB" id="A0A953I918"/>
<keyword evidence="3" id="KW-0328">Glycosyltransferase</keyword>
<evidence type="ECO:0000256" key="4">
    <source>
        <dbReference type="ARBA" id="ARBA00022679"/>
    </source>
</evidence>
<evidence type="ECO:0000313" key="7">
    <source>
        <dbReference type="Proteomes" id="UP000732377"/>
    </source>
</evidence>
<evidence type="ECO:0000313" key="6">
    <source>
        <dbReference type="EMBL" id="MBY6276618.1"/>
    </source>
</evidence>
<evidence type="ECO:0000259" key="5">
    <source>
        <dbReference type="Pfam" id="PF00535"/>
    </source>
</evidence>
<feature type="domain" description="Glycosyltransferase 2-like" evidence="5">
    <location>
        <begin position="7"/>
        <end position="144"/>
    </location>
</feature>
<dbReference type="EMBL" id="PIUK01000093">
    <property type="protein sequence ID" value="MBY6276618.1"/>
    <property type="molecule type" value="Genomic_DNA"/>
</dbReference>
<dbReference type="PANTHER" id="PTHR43179">
    <property type="entry name" value="RHAMNOSYLTRANSFERASE WBBL"/>
    <property type="match status" value="1"/>
</dbReference>
<dbReference type="CDD" id="cd04186">
    <property type="entry name" value="GT_2_like_c"/>
    <property type="match status" value="1"/>
</dbReference>
<dbReference type="RefSeq" id="WP_273379670.1">
    <property type="nucleotide sequence ID" value="NZ_PIUK01000093.1"/>
</dbReference>